<dbReference type="RefSeq" id="WP_070049048.1">
    <property type="nucleotide sequence ID" value="NZ_CBCSDO010000005.1"/>
</dbReference>
<dbReference type="InterPro" id="IPR016181">
    <property type="entry name" value="Acyl_CoA_acyltransferase"/>
</dbReference>
<evidence type="ECO:0000313" key="6">
    <source>
        <dbReference type="EMBL" id="OEY69478.1"/>
    </source>
</evidence>
<evidence type="ECO:0000313" key="7">
    <source>
        <dbReference type="Proteomes" id="UP000242258"/>
    </source>
</evidence>
<protein>
    <submittedName>
        <fullName evidence="6">Arginyltransferase</fullName>
    </submittedName>
</protein>
<proteinExistence type="predicted"/>
<dbReference type="GO" id="GO:0008914">
    <property type="term" value="F:leucyl-tRNA--protein transferase activity"/>
    <property type="evidence" value="ECO:0007669"/>
    <property type="project" value="InterPro"/>
</dbReference>
<dbReference type="EMBL" id="MKEK01000001">
    <property type="protein sequence ID" value="OEY69478.1"/>
    <property type="molecule type" value="Genomic_DNA"/>
</dbReference>
<name>A0A1E7Q5Y1_9GAMM</name>
<accession>A0A1E7Q5Y1</accession>
<dbReference type="GO" id="GO:0071596">
    <property type="term" value="P:ubiquitin-dependent protein catabolic process via the N-end rule pathway"/>
    <property type="evidence" value="ECO:0007669"/>
    <property type="project" value="InterPro"/>
</dbReference>
<dbReference type="GO" id="GO:0005737">
    <property type="term" value="C:cytoplasm"/>
    <property type="evidence" value="ECO:0007669"/>
    <property type="project" value="TreeGrafter"/>
</dbReference>
<feature type="domain" description="N-end aminoacyl transferase N-terminal" evidence="4">
    <location>
        <begin position="13"/>
        <end position="81"/>
    </location>
</feature>
<evidence type="ECO:0000256" key="2">
    <source>
        <dbReference type="ARBA" id="ARBA00022679"/>
    </source>
</evidence>
<keyword evidence="1" id="KW-0963">Cytoplasm</keyword>
<organism evidence="6 7">
    <name type="scientific">Rheinheimera salexigens</name>
    <dbReference type="NCBI Taxonomy" id="1628148"/>
    <lineage>
        <taxon>Bacteria</taxon>
        <taxon>Pseudomonadati</taxon>
        <taxon>Pseudomonadota</taxon>
        <taxon>Gammaproteobacteria</taxon>
        <taxon>Chromatiales</taxon>
        <taxon>Chromatiaceae</taxon>
        <taxon>Rheinheimera</taxon>
    </lineage>
</organism>
<dbReference type="STRING" id="1628148.BI198_07795"/>
<dbReference type="InterPro" id="IPR030700">
    <property type="entry name" value="N-end_Aminoacyl_Trfase"/>
</dbReference>
<evidence type="ECO:0000256" key="3">
    <source>
        <dbReference type="ARBA" id="ARBA00023315"/>
    </source>
</evidence>
<dbReference type="Pfam" id="PF04377">
    <property type="entry name" value="ATE_C"/>
    <property type="match status" value="1"/>
</dbReference>
<feature type="domain" description="N-end rule aminoacyl transferase C-terminal" evidence="5">
    <location>
        <begin position="104"/>
        <end position="223"/>
    </location>
</feature>
<dbReference type="SUPFAM" id="SSF55729">
    <property type="entry name" value="Acyl-CoA N-acyltransferases (Nat)"/>
    <property type="match status" value="1"/>
</dbReference>
<dbReference type="GO" id="GO:0004057">
    <property type="term" value="F:arginyl-tRNA--protein transferase activity"/>
    <property type="evidence" value="ECO:0007669"/>
    <property type="project" value="InterPro"/>
</dbReference>
<dbReference type="PIRSF" id="PIRSF037208">
    <property type="entry name" value="ATE_pro_prd"/>
    <property type="match status" value="1"/>
</dbReference>
<dbReference type="Pfam" id="PF04376">
    <property type="entry name" value="ATE_N"/>
    <property type="match status" value="1"/>
</dbReference>
<dbReference type="PANTHER" id="PTHR21367:SF1">
    <property type="entry name" value="ARGINYL-TRNA--PROTEIN TRANSFERASE 1"/>
    <property type="match status" value="1"/>
</dbReference>
<evidence type="ECO:0000259" key="5">
    <source>
        <dbReference type="Pfam" id="PF04377"/>
    </source>
</evidence>
<dbReference type="NCBIfam" id="NF002345">
    <property type="entry name" value="PRK01305.2-2"/>
    <property type="match status" value="1"/>
</dbReference>
<keyword evidence="7" id="KW-1185">Reference proteome</keyword>
<dbReference type="AlphaFoldDB" id="A0A1E7Q5Y1"/>
<dbReference type="OrthoDB" id="9782022at2"/>
<dbReference type="InterPro" id="IPR007472">
    <property type="entry name" value="N-end_Aminoacyl_Trfase_C"/>
</dbReference>
<dbReference type="InterPro" id="IPR007471">
    <property type="entry name" value="N-end_Aminoacyl_Trfase_N"/>
</dbReference>
<reference evidence="7" key="1">
    <citation type="submission" date="2016-09" db="EMBL/GenBank/DDBJ databases">
        <authorList>
            <person name="Wan X."/>
            <person name="Hou S."/>
        </authorList>
    </citation>
    <scope>NUCLEOTIDE SEQUENCE [LARGE SCALE GENOMIC DNA]</scope>
    <source>
        <strain evidence="7">KH87</strain>
    </source>
</reference>
<dbReference type="PANTHER" id="PTHR21367">
    <property type="entry name" value="ARGININE-TRNA-PROTEIN TRANSFERASE 1"/>
    <property type="match status" value="1"/>
</dbReference>
<dbReference type="InterPro" id="IPR017138">
    <property type="entry name" value="Asp_Glu_LeuTrfase"/>
</dbReference>
<evidence type="ECO:0000259" key="4">
    <source>
        <dbReference type="Pfam" id="PF04376"/>
    </source>
</evidence>
<evidence type="ECO:0000256" key="1">
    <source>
        <dbReference type="ARBA" id="ARBA00022490"/>
    </source>
</evidence>
<sequence>MQSITLGLTYDNPCSYIAQQQRLAFVLPATPLSPELYQQLIDANFRRSHQQVYRPHCSACDACQSVRLNPRLLTLSTSQRRLAKKALNAAWRFQLVDTPSQPYFGLYQAYIAFKHRDSSMYPASETDLNSMLECSWLAVHFLEQYLNDQLVSVTVVDVLPDGLSAVYTFYCPTVSPFSPGKLAILNLAQITQQLDKSWLYLGYSIDNCEKMAYKANFKPQQRFIQGHWHSFG</sequence>
<dbReference type="Proteomes" id="UP000242258">
    <property type="component" value="Unassembled WGS sequence"/>
</dbReference>
<comment type="caution">
    <text evidence="6">The sequence shown here is derived from an EMBL/GenBank/DDBJ whole genome shotgun (WGS) entry which is preliminary data.</text>
</comment>
<gene>
    <name evidence="6" type="ORF">BI198_07795</name>
</gene>
<keyword evidence="2 6" id="KW-0808">Transferase</keyword>
<keyword evidence="3" id="KW-0012">Acyltransferase</keyword>